<dbReference type="RefSeq" id="WP_203799039.1">
    <property type="nucleotide sequence ID" value="NZ_BOMY01000005.1"/>
</dbReference>
<evidence type="ECO:0000313" key="1">
    <source>
        <dbReference type="EMBL" id="GIF18159.1"/>
    </source>
</evidence>
<protein>
    <submittedName>
        <fullName evidence="1">Uncharacterized protein</fullName>
    </submittedName>
</protein>
<dbReference type="EMBL" id="BOMY01000005">
    <property type="protein sequence ID" value="GIF18159.1"/>
    <property type="molecule type" value="Genomic_DNA"/>
</dbReference>
<sequence length="166" mass="17213">MTYLALPRPPGFKPRHARKTNNLKRYAISGAAAAVAVVVTTHPWSTEPAATAGTQAPVTVFGEARAFSCAQASSYGHPAGTAWKLSFTLANPATEKVTYYLHWSLADASRTAVATGVATVKGVDAGATVTKSGTYTVTTGETAASTKVAVGDKLTCRLDQVQRLAG</sequence>
<proteinExistence type="predicted"/>
<accession>A0A919NGG3</accession>
<name>A0A919NGG3_9ACTN</name>
<dbReference type="Proteomes" id="UP000623608">
    <property type="component" value="Unassembled WGS sequence"/>
</dbReference>
<reference evidence="1" key="1">
    <citation type="submission" date="2021-01" db="EMBL/GenBank/DDBJ databases">
        <title>Whole genome shotgun sequence of Actinoplanes tereljensis NBRC 105297.</title>
        <authorList>
            <person name="Komaki H."/>
            <person name="Tamura T."/>
        </authorList>
    </citation>
    <scope>NUCLEOTIDE SEQUENCE</scope>
    <source>
        <strain evidence="1">NBRC 105297</strain>
    </source>
</reference>
<dbReference type="AlphaFoldDB" id="A0A919NGG3"/>
<comment type="caution">
    <text evidence="1">The sequence shown here is derived from an EMBL/GenBank/DDBJ whole genome shotgun (WGS) entry which is preliminary data.</text>
</comment>
<gene>
    <name evidence="1" type="ORF">Ate02nite_08890</name>
</gene>
<evidence type="ECO:0000313" key="2">
    <source>
        <dbReference type="Proteomes" id="UP000623608"/>
    </source>
</evidence>
<keyword evidence="2" id="KW-1185">Reference proteome</keyword>
<organism evidence="1 2">
    <name type="scientific">Paractinoplanes tereljensis</name>
    <dbReference type="NCBI Taxonomy" id="571912"/>
    <lineage>
        <taxon>Bacteria</taxon>
        <taxon>Bacillati</taxon>
        <taxon>Actinomycetota</taxon>
        <taxon>Actinomycetes</taxon>
        <taxon>Micromonosporales</taxon>
        <taxon>Micromonosporaceae</taxon>
        <taxon>Paractinoplanes</taxon>
    </lineage>
</organism>